<dbReference type="PANTHER" id="PTHR11941:SF133">
    <property type="entry name" value="1,2-EPOXYPHENYLACETYL-COA ISOMERASE"/>
    <property type="match status" value="1"/>
</dbReference>
<evidence type="ECO:0000313" key="1">
    <source>
        <dbReference type="EMBL" id="MEE2057188.1"/>
    </source>
</evidence>
<dbReference type="RefSeq" id="WP_330132439.1">
    <property type="nucleotide sequence ID" value="NZ_JAUTXY010000002.1"/>
</dbReference>
<dbReference type="Gene3D" id="3.90.226.10">
    <property type="entry name" value="2-enoyl-CoA Hydratase, Chain A, domain 1"/>
    <property type="match status" value="1"/>
</dbReference>
<dbReference type="PANTHER" id="PTHR11941">
    <property type="entry name" value="ENOYL-COA HYDRATASE-RELATED"/>
    <property type="match status" value="1"/>
</dbReference>
<proteinExistence type="predicted"/>
<dbReference type="CDD" id="cd06558">
    <property type="entry name" value="crotonase-like"/>
    <property type="match status" value="1"/>
</dbReference>
<comment type="caution">
    <text evidence="1">The sequence shown here is derived from an EMBL/GenBank/DDBJ whole genome shotgun (WGS) entry which is preliminary data.</text>
</comment>
<organism evidence="1 2">
    <name type="scientific">Rhodococcus artemisiae</name>
    <dbReference type="NCBI Taxonomy" id="714159"/>
    <lineage>
        <taxon>Bacteria</taxon>
        <taxon>Bacillati</taxon>
        <taxon>Actinomycetota</taxon>
        <taxon>Actinomycetes</taxon>
        <taxon>Mycobacteriales</taxon>
        <taxon>Nocardiaceae</taxon>
        <taxon>Rhodococcus</taxon>
    </lineage>
</organism>
<keyword evidence="2" id="KW-1185">Reference proteome</keyword>
<accession>A0ABU7L6M1</accession>
<dbReference type="SUPFAM" id="SSF52096">
    <property type="entry name" value="ClpP/crotonase"/>
    <property type="match status" value="1"/>
</dbReference>
<gene>
    <name evidence="1" type="ORF">Q7514_06565</name>
</gene>
<dbReference type="EMBL" id="JAUTXY010000002">
    <property type="protein sequence ID" value="MEE2057188.1"/>
    <property type="molecule type" value="Genomic_DNA"/>
</dbReference>
<dbReference type="InterPro" id="IPR029045">
    <property type="entry name" value="ClpP/crotonase-like_dom_sf"/>
</dbReference>
<evidence type="ECO:0000313" key="2">
    <source>
        <dbReference type="Proteomes" id="UP001336020"/>
    </source>
</evidence>
<reference evidence="1 2" key="1">
    <citation type="submission" date="2023-07" db="EMBL/GenBank/DDBJ databases">
        <authorList>
            <person name="Girao M."/>
            <person name="Carvalho M.F."/>
        </authorList>
    </citation>
    <scope>NUCLEOTIDE SEQUENCE [LARGE SCALE GENOMIC DNA]</scope>
    <source>
        <strain evidence="1 2">YIM65754</strain>
    </source>
</reference>
<dbReference type="InterPro" id="IPR001753">
    <property type="entry name" value="Enoyl-CoA_hydra/iso"/>
</dbReference>
<name>A0ABU7L6M1_9NOCA</name>
<dbReference type="Proteomes" id="UP001336020">
    <property type="component" value="Unassembled WGS sequence"/>
</dbReference>
<protein>
    <submittedName>
        <fullName evidence="1">Enoyl-CoA hydratase/isomerase family protein</fullName>
    </submittedName>
</protein>
<sequence length="278" mass="29940">MTRRGAAFKRALAGFPYLYPPPTYDSEDHMPVTIELRDGAAIVTLRWTDKRNALSADDADIVSDAITAAGSEADAKALVLTGEGTFSAGGDLPYFAELGRTLTPEEIHQTIYRRVQAMVRALRDCPIPTIAAVDGAAVGLGMDLALACDMRFVGPKGFLMQGWARAGLIAGTGGVALLHRIAPDLLWRLLAEQERITANRAVELGLAEPGEPDALSAALARVEALSYIDRRVLGDYAVLARRAAWPAEENFDEAGARQGHLLCSSEFRELTHRLLGKS</sequence>
<dbReference type="Pfam" id="PF00378">
    <property type="entry name" value="ECH_1"/>
    <property type="match status" value="1"/>
</dbReference>